<protein>
    <recommendedName>
        <fullName evidence="3">non-specific serine/threonine protein kinase</fullName>
        <ecNumber evidence="3">2.7.11.1</ecNumber>
    </recommendedName>
</protein>
<evidence type="ECO:0000313" key="19">
    <source>
        <dbReference type="Proteomes" id="UP000694853"/>
    </source>
</evidence>
<feature type="region of interest" description="Disordered" evidence="17">
    <location>
        <begin position="193"/>
        <end position="301"/>
    </location>
</feature>
<feature type="compositionally biased region" description="Basic and acidic residues" evidence="17">
    <location>
        <begin position="95"/>
        <end position="105"/>
    </location>
</feature>
<keyword evidence="9" id="KW-0547">Nucleotide-binding</keyword>
<dbReference type="KEGG" id="aprc:113847989"/>
<dbReference type="InterPro" id="IPR006868">
    <property type="entry name" value="DUF630"/>
</dbReference>
<dbReference type="GO" id="GO:0005524">
    <property type="term" value="F:ATP binding"/>
    <property type="evidence" value="ECO:0007669"/>
    <property type="project" value="UniProtKB-KW"/>
</dbReference>
<dbReference type="InterPro" id="IPR011990">
    <property type="entry name" value="TPR-like_helical_dom_sf"/>
</dbReference>
<dbReference type="Gene3D" id="1.10.510.10">
    <property type="entry name" value="Transferase(Phosphotransferase) domain 1"/>
    <property type="match status" value="1"/>
</dbReference>
<dbReference type="OrthoDB" id="658187at2759"/>
<dbReference type="Pfam" id="PF07714">
    <property type="entry name" value="PK_Tyr_Ser-Thr"/>
    <property type="match status" value="1"/>
</dbReference>
<keyword evidence="8" id="KW-0519">Myristate</keyword>
<dbReference type="InterPro" id="IPR000719">
    <property type="entry name" value="Prot_kinase_dom"/>
</dbReference>
<evidence type="ECO:0000256" key="2">
    <source>
        <dbReference type="ARBA" id="ARBA00008684"/>
    </source>
</evidence>
<evidence type="ECO:0000256" key="12">
    <source>
        <dbReference type="ARBA" id="ARBA00023136"/>
    </source>
</evidence>
<dbReference type="PANTHER" id="PTHR45863">
    <property type="entry name" value="SERINE/THREONINE-PROTEIN KINASE BSK5"/>
    <property type="match status" value="1"/>
</dbReference>
<evidence type="ECO:0000256" key="17">
    <source>
        <dbReference type="SAM" id="MobiDB-lite"/>
    </source>
</evidence>
<dbReference type="FunFam" id="1.25.40.10:FF:000016">
    <property type="entry name" value="probable serine/threonine-protein kinase At4g35230"/>
    <property type="match status" value="1"/>
</dbReference>
<dbReference type="AlphaFoldDB" id="A0A8B8JRF0"/>
<evidence type="ECO:0000256" key="16">
    <source>
        <dbReference type="SAM" id="Coils"/>
    </source>
</evidence>
<gene>
    <name evidence="20" type="primary">LOC113847989</name>
</gene>
<feature type="compositionally biased region" description="Basic and acidic residues" evidence="17">
    <location>
        <begin position="265"/>
        <end position="280"/>
    </location>
</feature>
<reference evidence="19" key="1">
    <citation type="journal article" date="2019" name="Toxins">
        <title>Detection of Abrin-Like and Prepropulchellin-Like Toxin Genes and Transcripts Using Whole Genome Sequencing and Full-Length Transcript Sequencing of Abrus precatorius.</title>
        <authorList>
            <person name="Hovde B.T."/>
            <person name="Daligault H.E."/>
            <person name="Hanschen E.R."/>
            <person name="Kunde Y.A."/>
            <person name="Johnson M.B."/>
            <person name="Starkenburg S.R."/>
            <person name="Johnson S.L."/>
        </authorList>
    </citation>
    <scope>NUCLEOTIDE SEQUENCE [LARGE SCALE GENOMIC DNA]</scope>
</reference>
<dbReference type="Proteomes" id="UP000694853">
    <property type="component" value="Unplaced"/>
</dbReference>
<dbReference type="Gene3D" id="3.30.200.20">
    <property type="entry name" value="Phosphorylase Kinase, domain 1"/>
    <property type="match status" value="1"/>
</dbReference>
<dbReference type="PROSITE" id="PS50011">
    <property type="entry name" value="PROTEIN_KINASE_DOM"/>
    <property type="match status" value="1"/>
</dbReference>
<dbReference type="Pfam" id="PF25575">
    <property type="entry name" value="TPR_BSK1_C"/>
    <property type="match status" value="1"/>
</dbReference>
<dbReference type="SUPFAM" id="SSF48452">
    <property type="entry name" value="TPR-like"/>
    <property type="match status" value="1"/>
</dbReference>
<dbReference type="GO" id="GO:0009742">
    <property type="term" value="P:brassinosteroid mediated signaling pathway"/>
    <property type="evidence" value="ECO:0007669"/>
    <property type="project" value="UniProtKB-KW"/>
</dbReference>
<keyword evidence="4" id="KW-1003">Cell membrane</keyword>
<keyword evidence="19" id="KW-1185">Reference proteome</keyword>
<dbReference type="InterPro" id="IPR045845">
    <property type="entry name" value="BSK"/>
</dbReference>
<proteinExistence type="inferred from homology"/>
<keyword evidence="13" id="KW-0449">Lipoprotein</keyword>
<feature type="compositionally biased region" description="Acidic residues" evidence="17">
    <location>
        <begin position="255"/>
        <end position="264"/>
    </location>
</feature>
<feature type="compositionally biased region" description="Pro residues" evidence="17">
    <location>
        <begin position="69"/>
        <end position="79"/>
    </location>
</feature>
<comment type="catalytic activity">
    <reaction evidence="15">
        <text>L-seryl-[protein] + ATP = O-phospho-L-seryl-[protein] + ADP + H(+)</text>
        <dbReference type="Rhea" id="RHEA:17989"/>
        <dbReference type="Rhea" id="RHEA-COMP:9863"/>
        <dbReference type="Rhea" id="RHEA-COMP:11604"/>
        <dbReference type="ChEBI" id="CHEBI:15378"/>
        <dbReference type="ChEBI" id="CHEBI:29999"/>
        <dbReference type="ChEBI" id="CHEBI:30616"/>
        <dbReference type="ChEBI" id="CHEBI:83421"/>
        <dbReference type="ChEBI" id="CHEBI:456216"/>
        <dbReference type="EC" id="2.7.11.1"/>
    </reaction>
</comment>
<evidence type="ECO:0000256" key="7">
    <source>
        <dbReference type="ARBA" id="ARBA00022679"/>
    </source>
</evidence>
<evidence type="ECO:0000256" key="5">
    <source>
        <dbReference type="ARBA" id="ARBA00022527"/>
    </source>
</evidence>
<dbReference type="GeneID" id="113847989"/>
<evidence type="ECO:0000256" key="9">
    <source>
        <dbReference type="ARBA" id="ARBA00022741"/>
    </source>
</evidence>
<organism evidence="19 20">
    <name type="scientific">Abrus precatorius</name>
    <name type="common">Indian licorice</name>
    <name type="synonym">Glycine abrus</name>
    <dbReference type="NCBI Taxonomy" id="3816"/>
    <lineage>
        <taxon>Eukaryota</taxon>
        <taxon>Viridiplantae</taxon>
        <taxon>Streptophyta</taxon>
        <taxon>Embryophyta</taxon>
        <taxon>Tracheophyta</taxon>
        <taxon>Spermatophyta</taxon>
        <taxon>Magnoliopsida</taxon>
        <taxon>eudicotyledons</taxon>
        <taxon>Gunneridae</taxon>
        <taxon>Pentapetalae</taxon>
        <taxon>rosids</taxon>
        <taxon>fabids</taxon>
        <taxon>Fabales</taxon>
        <taxon>Fabaceae</taxon>
        <taxon>Papilionoideae</taxon>
        <taxon>50 kb inversion clade</taxon>
        <taxon>NPAAA clade</taxon>
        <taxon>indigoferoid/millettioid clade</taxon>
        <taxon>Abreae</taxon>
        <taxon>Abrus</taxon>
    </lineage>
</organism>
<comment type="catalytic activity">
    <reaction evidence="14">
        <text>L-threonyl-[protein] + ATP = O-phospho-L-threonyl-[protein] + ADP + H(+)</text>
        <dbReference type="Rhea" id="RHEA:46608"/>
        <dbReference type="Rhea" id="RHEA-COMP:11060"/>
        <dbReference type="Rhea" id="RHEA-COMP:11605"/>
        <dbReference type="ChEBI" id="CHEBI:15378"/>
        <dbReference type="ChEBI" id="CHEBI:30013"/>
        <dbReference type="ChEBI" id="CHEBI:30616"/>
        <dbReference type="ChEBI" id="CHEBI:61977"/>
        <dbReference type="ChEBI" id="CHEBI:456216"/>
        <dbReference type="EC" id="2.7.11.1"/>
    </reaction>
</comment>
<feature type="region of interest" description="Disordered" evidence="17">
    <location>
        <begin position="752"/>
        <end position="781"/>
    </location>
</feature>
<keyword evidence="7" id="KW-0808">Transferase</keyword>
<evidence type="ECO:0000256" key="4">
    <source>
        <dbReference type="ARBA" id="ARBA00022475"/>
    </source>
</evidence>
<dbReference type="FunFam" id="1.10.510.10:FF:000069">
    <property type="entry name" value="probable serine/threonine-protein kinase At5g41260"/>
    <property type="match status" value="1"/>
</dbReference>
<evidence type="ECO:0000313" key="20">
    <source>
        <dbReference type="RefSeq" id="XP_027333133.1"/>
    </source>
</evidence>
<evidence type="ECO:0000259" key="18">
    <source>
        <dbReference type="PROSITE" id="PS50011"/>
    </source>
</evidence>
<evidence type="ECO:0000256" key="11">
    <source>
        <dbReference type="ARBA" id="ARBA00022840"/>
    </source>
</evidence>
<name>A0A8B8JRF0_ABRPR</name>
<feature type="domain" description="Protein kinase" evidence="18">
    <location>
        <begin position="806"/>
        <end position="1073"/>
    </location>
</feature>
<evidence type="ECO:0000256" key="13">
    <source>
        <dbReference type="ARBA" id="ARBA00023288"/>
    </source>
</evidence>
<accession>A0A8B8JRF0</accession>
<dbReference type="GO" id="GO:0005886">
    <property type="term" value="C:plasma membrane"/>
    <property type="evidence" value="ECO:0007669"/>
    <property type="project" value="UniProtKB-SubCell"/>
</dbReference>
<dbReference type="RefSeq" id="XP_027333133.1">
    <property type="nucleotide sequence ID" value="XM_027477332.1"/>
</dbReference>
<feature type="compositionally biased region" description="Low complexity" evidence="17">
    <location>
        <begin position="111"/>
        <end position="123"/>
    </location>
</feature>
<dbReference type="Pfam" id="PF04782">
    <property type="entry name" value="DUF632"/>
    <property type="match status" value="1"/>
</dbReference>
<keyword evidence="11" id="KW-0067">ATP-binding</keyword>
<feature type="coiled-coil region" evidence="16">
    <location>
        <begin position="661"/>
        <end position="695"/>
    </location>
</feature>
<evidence type="ECO:0000256" key="15">
    <source>
        <dbReference type="ARBA" id="ARBA00048679"/>
    </source>
</evidence>
<evidence type="ECO:0000256" key="3">
    <source>
        <dbReference type="ARBA" id="ARBA00012513"/>
    </source>
</evidence>
<evidence type="ECO:0000256" key="10">
    <source>
        <dbReference type="ARBA" id="ARBA00022777"/>
    </source>
</evidence>
<dbReference type="EC" id="2.7.11.1" evidence="3"/>
<dbReference type="InterPro" id="IPR006867">
    <property type="entry name" value="DUF632"/>
</dbReference>
<feature type="region of interest" description="Disordered" evidence="17">
    <location>
        <begin position="62"/>
        <end position="128"/>
    </location>
</feature>
<keyword evidence="12" id="KW-0472">Membrane</keyword>
<reference evidence="20" key="2">
    <citation type="submission" date="2025-08" db="UniProtKB">
        <authorList>
            <consortium name="RefSeq"/>
        </authorList>
    </citation>
    <scope>IDENTIFICATION</scope>
    <source>
        <tissue evidence="20">Young leaves</tissue>
    </source>
</reference>
<evidence type="ECO:0000256" key="8">
    <source>
        <dbReference type="ARBA" id="ARBA00022707"/>
    </source>
</evidence>
<evidence type="ECO:0000256" key="6">
    <source>
        <dbReference type="ARBA" id="ARBA00022626"/>
    </source>
</evidence>
<feature type="compositionally biased region" description="Pro residues" evidence="17">
    <location>
        <begin position="193"/>
        <end position="217"/>
    </location>
</feature>
<dbReference type="Pfam" id="PF04783">
    <property type="entry name" value="DUF630"/>
    <property type="match status" value="1"/>
</dbReference>
<evidence type="ECO:0000256" key="14">
    <source>
        <dbReference type="ARBA" id="ARBA00047899"/>
    </source>
</evidence>
<feature type="compositionally biased region" description="Basic and acidic residues" evidence="17">
    <location>
        <begin position="245"/>
        <end position="254"/>
    </location>
</feature>
<keyword evidence="16" id="KW-0175">Coiled coil</keyword>
<dbReference type="PANTHER" id="PTHR45863:SF22">
    <property type="entry name" value="SERINE_THREONINE-PROTEIN KINASE BSK1"/>
    <property type="match status" value="1"/>
</dbReference>
<dbReference type="GO" id="GO:0004674">
    <property type="term" value="F:protein serine/threonine kinase activity"/>
    <property type="evidence" value="ECO:0007669"/>
    <property type="project" value="UniProtKB-KW"/>
</dbReference>
<keyword evidence="5" id="KW-0723">Serine/threonine-protein kinase</keyword>
<dbReference type="Gene3D" id="1.25.40.10">
    <property type="entry name" value="Tetratricopeptide repeat domain"/>
    <property type="match status" value="1"/>
</dbReference>
<keyword evidence="10" id="KW-0418">Kinase</keyword>
<comment type="subcellular location">
    <subcellularLocation>
        <location evidence="1">Cell membrane</location>
        <topology evidence="1">Lipid-anchor</topology>
    </subcellularLocation>
</comment>
<sequence length="1243" mass="141272">MGCASSKLDDLPAVALCRERCGFLDEAIHQRYALAAAHVAYINSLRAIGDSLHHFIEQERERDLGAPSSPSPSPSPSPPHKPHLAKHASPSHSDSGSHLHFHSDSDDLGSLHHSPQSSPLHLHNYYDNTSEPDHHLHINFMKNKPASSIVYEQRPMNPETVYVGESSSSSFYPPYRYQYPSYPYDPYAAPPPFYGSSSPPPPPAAAAKPPPSPPRPPSTWDFLNFFDSTDDRYYPQPHYTATPSRDSKELREEEGIPDLEDEDYQHEVVKQVHGDQKLVDPKPQPHHPLHRENNLDEEDEDDEEVEYEAHVVDKEVVADGNKAKDHAAFGARRPGSRNPLEVAKEIQLLFQRASDSGVLIASILEVGKLPYNRKRAPYQASSKMLHVAAPSLSALTSQPSTSKDAESASTGDFDLDLTTRSRNLSSTLHKLLLWEKKLFNEVKAEEKMRVMHDRKCRKLKRLDDRGADFHKVDSTRALIKSLSTKIRMAIQVVDKISVTINKIRDEELWPQLKELIQGLARMWKSMLECHHSQCEAIREARILGSIGSRKKSGDSHLQATKQLEQELINWTFQFSGWISAQKGYVRALNNWLRKCLPDEQEETPDGIVPFSPGRMGAPQIFVICHQWSQDLDRISEKDVVDSMHVFTLSVLQIWEQDKLEMHRQMMQNKDLERKVRNIDRDDQKLQKQIQALERKVVLVSGDGKGLSVSENIIYQSDKSSSLQASLQRIFEAMERFTDESVKVYEDLLQRSEEESAEKEKEKEKEEPYRNHNHRRQSEGEKESVDFTFSEFSLGELKAATNNFSSEYIVSESGEKAPNLVYKGRLQNQSRWIAVKKFSKAAWPDPKQFVEEASGVGRLRHARLANLIGYCCDGDERLLVAEYMPNDTLAKHLFHWENQTIEWAMRLRVALYIAQALHYCSSEGRPLYHDLNAYRVLFDQQGDPRLSCFGLMKNSRDGKSYSTNLAYTPPEYLRNGRVTPESVVYSFGTVLLDLLSGKHIPPSHALDMIQGKNIMLLMDSHLEGKFSTEEATIVVNLASKCLQSEPRERPDTKDLVTTLAPLHTKPDVRSHVMLGIPKHEEAPSTPQRPLSAMGEACSRMDLTAIHQILVATHYRDDEGTNELSFQEWTQQMRDMLEARKRGDYAFRDKDFKTAIDNYSQFIDVGTMVSPTVFARRSLCYLLCDQPDPALRDAMQAQCVYPDWPTAFYMQSVALAKLDMHKDAADMLNEAAALEEKRQKGARGS</sequence>
<dbReference type="InterPro" id="IPR001245">
    <property type="entry name" value="Ser-Thr/Tyr_kinase_cat_dom"/>
</dbReference>
<comment type="similarity">
    <text evidence="2">Belongs to the protein kinase superfamily. Ser/Thr protein kinase family.</text>
</comment>
<dbReference type="SUPFAM" id="SSF56112">
    <property type="entry name" value="Protein kinase-like (PK-like)"/>
    <property type="match status" value="1"/>
</dbReference>
<dbReference type="FunFam" id="3.30.200.20:FF:000154">
    <property type="entry name" value="probable serine/threonine-protein kinase At4g35230"/>
    <property type="match status" value="1"/>
</dbReference>
<dbReference type="InterPro" id="IPR011009">
    <property type="entry name" value="Kinase-like_dom_sf"/>
</dbReference>
<evidence type="ECO:0000256" key="1">
    <source>
        <dbReference type="ARBA" id="ARBA00004193"/>
    </source>
</evidence>
<keyword evidence="6" id="KW-1070">Brassinosteroid signaling pathway</keyword>
<dbReference type="InterPro" id="IPR058209">
    <property type="entry name" value="TPR_BSK1_C"/>
</dbReference>